<dbReference type="Gene3D" id="3.20.20.70">
    <property type="entry name" value="Aldolase class I"/>
    <property type="match status" value="1"/>
</dbReference>
<dbReference type="NCBIfam" id="TIGR01182">
    <property type="entry name" value="eda"/>
    <property type="match status" value="1"/>
</dbReference>
<dbReference type="AlphaFoldDB" id="A0A5N0UK79"/>
<dbReference type="GO" id="GO:0008675">
    <property type="term" value="F:2-dehydro-3-deoxy-phosphogluconate aldolase activity"/>
    <property type="evidence" value="ECO:0007669"/>
    <property type="project" value="UniProtKB-EC"/>
</dbReference>
<dbReference type="Pfam" id="PF01081">
    <property type="entry name" value="Aldolase"/>
    <property type="match status" value="1"/>
</dbReference>
<evidence type="ECO:0000256" key="4">
    <source>
        <dbReference type="ARBA" id="ARBA00011233"/>
    </source>
</evidence>
<evidence type="ECO:0000256" key="2">
    <source>
        <dbReference type="ARBA" id="ARBA00004736"/>
    </source>
</evidence>
<dbReference type="Proteomes" id="UP000319769">
    <property type="component" value="Unassembled WGS sequence"/>
</dbReference>
<comment type="subunit">
    <text evidence="4">Homotrimer.</text>
</comment>
<evidence type="ECO:0000256" key="6">
    <source>
        <dbReference type="ARBA" id="ARBA00023239"/>
    </source>
</evidence>
<dbReference type="CDD" id="cd00452">
    <property type="entry name" value="KDPG_aldolase"/>
    <property type="match status" value="1"/>
</dbReference>
<accession>A0A5N0UK79</accession>
<comment type="caution">
    <text evidence="9">The sequence shown here is derived from an EMBL/GenBank/DDBJ whole genome shotgun (WGS) entry which is preliminary data.</text>
</comment>
<protein>
    <recommendedName>
        <fullName evidence="5">2-dehydro-3-deoxy-phosphogluconate aldolase</fullName>
        <ecNumber evidence="5">4.1.2.14</ecNumber>
    </recommendedName>
</protein>
<proteinExistence type="inferred from homology"/>
<organism evidence="9 10">
    <name type="scientific">Amycolatopsis acidicola</name>
    <dbReference type="NCBI Taxonomy" id="2596893"/>
    <lineage>
        <taxon>Bacteria</taxon>
        <taxon>Bacillati</taxon>
        <taxon>Actinomycetota</taxon>
        <taxon>Actinomycetes</taxon>
        <taxon>Pseudonocardiales</taxon>
        <taxon>Pseudonocardiaceae</taxon>
        <taxon>Amycolatopsis</taxon>
    </lineage>
</organism>
<dbReference type="EC" id="4.1.2.14" evidence="5"/>
<dbReference type="PROSITE" id="PS00159">
    <property type="entry name" value="ALDOLASE_KDPG_KHG_1"/>
    <property type="match status" value="1"/>
</dbReference>
<dbReference type="InterPro" id="IPR013785">
    <property type="entry name" value="Aldolase_TIM"/>
</dbReference>
<dbReference type="InterPro" id="IPR031338">
    <property type="entry name" value="KDPG/KHG_AS_2"/>
</dbReference>
<dbReference type="SUPFAM" id="SSF51569">
    <property type="entry name" value="Aldolase"/>
    <property type="match status" value="1"/>
</dbReference>
<keyword evidence="10" id="KW-1185">Reference proteome</keyword>
<dbReference type="InterPro" id="IPR031337">
    <property type="entry name" value="KDPG/KHG_AS_1"/>
</dbReference>
<sequence length="205" mass="20408">MSLLAKCPVIPVVVLDDPSQARPLGQALLDGGIDVVEVTLRTSAGLPGITAMADLPGLTVGAGSVLLPEQVGQVADAGARFVVSPGVSTEVVTRAQALGLPALPGVATASDLMTATALGLTEVKFFPAGLLGGPAAIKALAAPFGGMTFLPSGGVSAANMADYLALPAVPAVSGTWMAGPELLREGRWAEITSLSAAALRTTRTV</sequence>
<dbReference type="EMBL" id="VMNW02000151">
    <property type="protein sequence ID" value="KAA9149122.1"/>
    <property type="molecule type" value="Genomic_DNA"/>
</dbReference>
<evidence type="ECO:0000256" key="5">
    <source>
        <dbReference type="ARBA" id="ARBA00013063"/>
    </source>
</evidence>
<evidence type="ECO:0000313" key="10">
    <source>
        <dbReference type="Proteomes" id="UP000319769"/>
    </source>
</evidence>
<dbReference type="RefSeq" id="WP_144759958.1">
    <property type="nucleotide sequence ID" value="NZ_VMNW02000151.1"/>
</dbReference>
<evidence type="ECO:0000256" key="1">
    <source>
        <dbReference type="ARBA" id="ARBA00000654"/>
    </source>
</evidence>
<evidence type="ECO:0000256" key="8">
    <source>
        <dbReference type="ARBA" id="ARBA00023277"/>
    </source>
</evidence>
<comment type="pathway">
    <text evidence="2">Carbohydrate acid metabolism; 2-dehydro-3-deoxy-D-gluconate degradation; D-glyceraldehyde 3-phosphate and pyruvate from 2-dehydro-3-deoxy-D-gluconate: step 2/2.</text>
</comment>
<dbReference type="PANTHER" id="PTHR30246:SF1">
    <property type="entry name" value="2-DEHYDRO-3-DEOXY-6-PHOSPHOGALACTONATE ALDOLASE-RELATED"/>
    <property type="match status" value="1"/>
</dbReference>
<dbReference type="OrthoDB" id="9805177at2"/>
<reference evidence="9" key="1">
    <citation type="submission" date="2019-09" db="EMBL/GenBank/DDBJ databases">
        <authorList>
            <person name="Teo W.F.A."/>
            <person name="Duangmal K."/>
        </authorList>
    </citation>
    <scope>NUCLEOTIDE SEQUENCE [LARGE SCALE GENOMIC DNA]</scope>
    <source>
        <strain evidence="9">K81G1</strain>
    </source>
</reference>
<dbReference type="PANTHER" id="PTHR30246">
    <property type="entry name" value="2-KETO-3-DEOXY-6-PHOSPHOGLUCONATE ALDOLASE"/>
    <property type="match status" value="1"/>
</dbReference>
<gene>
    <name evidence="9" type="primary">eda</name>
    <name evidence="9" type="ORF">FPZ12_043905</name>
</gene>
<keyword evidence="6 9" id="KW-0456">Lyase</keyword>
<keyword evidence="7" id="KW-0704">Schiff base</keyword>
<dbReference type="PROSITE" id="PS00160">
    <property type="entry name" value="ALDOLASE_KDPG_KHG_2"/>
    <property type="match status" value="1"/>
</dbReference>
<comment type="similarity">
    <text evidence="3">Belongs to the KHG/KDPG aldolase family.</text>
</comment>
<keyword evidence="8" id="KW-0119">Carbohydrate metabolism</keyword>
<evidence type="ECO:0000256" key="3">
    <source>
        <dbReference type="ARBA" id="ARBA00006906"/>
    </source>
</evidence>
<name>A0A5N0UK79_9PSEU</name>
<evidence type="ECO:0000256" key="7">
    <source>
        <dbReference type="ARBA" id="ARBA00023270"/>
    </source>
</evidence>
<evidence type="ECO:0000313" key="9">
    <source>
        <dbReference type="EMBL" id="KAA9149122.1"/>
    </source>
</evidence>
<dbReference type="InterPro" id="IPR000887">
    <property type="entry name" value="Aldlse_KDPG_KHG"/>
</dbReference>
<comment type="catalytic activity">
    <reaction evidence="1">
        <text>2-dehydro-3-deoxy-6-phospho-D-gluconate = D-glyceraldehyde 3-phosphate + pyruvate</text>
        <dbReference type="Rhea" id="RHEA:17089"/>
        <dbReference type="ChEBI" id="CHEBI:15361"/>
        <dbReference type="ChEBI" id="CHEBI:57569"/>
        <dbReference type="ChEBI" id="CHEBI:59776"/>
        <dbReference type="EC" id="4.1.2.14"/>
    </reaction>
</comment>